<gene>
    <name evidence="1" type="ORF">MiSe_05600</name>
</gene>
<dbReference type="InterPro" id="IPR046064">
    <property type="entry name" value="DUF6022"/>
</dbReference>
<evidence type="ECO:0000313" key="1">
    <source>
        <dbReference type="EMBL" id="GET35814.1"/>
    </source>
</evidence>
<sequence length="178" mass="20649">MASLQEFLAANQQRDILAIAQYIEAHIALNWQTLIHKNIDKLVGVFNKAGDMAYGMYLGWLFLPIHKQLKQAQLRPEPRFPGDFNISREWGNQEQTDQQRWMWSTIESAEGKSLGTIVTITFHDHTQFRIPQKPQIIALTETSKEAVVETLSQRSADFKNALEFQIEYADYLRNLERV</sequence>
<dbReference type="Proteomes" id="UP001050975">
    <property type="component" value="Unassembled WGS sequence"/>
</dbReference>
<accession>A0AAV3WEP2</accession>
<keyword evidence="2" id="KW-1185">Reference proteome</keyword>
<dbReference type="RefSeq" id="WP_226574384.1">
    <property type="nucleotide sequence ID" value="NZ_BLAY01000005.1"/>
</dbReference>
<dbReference type="EMBL" id="BLAY01000005">
    <property type="protein sequence ID" value="GET35814.1"/>
    <property type="molecule type" value="Genomic_DNA"/>
</dbReference>
<organism evidence="1 2">
    <name type="scientific">Microseira wollei NIES-4236</name>
    <dbReference type="NCBI Taxonomy" id="2530354"/>
    <lineage>
        <taxon>Bacteria</taxon>
        <taxon>Bacillati</taxon>
        <taxon>Cyanobacteriota</taxon>
        <taxon>Cyanophyceae</taxon>
        <taxon>Oscillatoriophycideae</taxon>
        <taxon>Aerosakkonematales</taxon>
        <taxon>Aerosakkonemataceae</taxon>
        <taxon>Microseira</taxon>
    </lineage>
</organism>
<comment type="caution">
    <text evidence="1">The sequence shown here is derived from an EMBL/GenBank/DDBJ whole genome shotgun (WGS) entry which is preliminary data.</text>
</comment>
<proteinExistence type="predicted"/>
<reference evidence="1" key="1">
    <citation type="submission" date="2019-10" db="EMBL/GenBank/DDBJ databases">
        <title>Draft genome sequece of Microseira wollei NIES-4236.</title>
        <authorList>
            <person name="Yamaguchi H."/>
            <person name="Suzuki S."/>
            <person name="Kawachi M."/>
        </authorList>
    </citation>
    <scope>NUCLEOTIDE SEQUENCE</scope>
    <source>
        <strain evidence="1">NIES-4236</strain>
    </source>
</reference>
<dbReference type="AlphaFoldDB" id="A0AAV3WEP2"/>
<dbReference type="Pfam" id="PF19486">
    <property type="entry name" value="DUF6022"/>
    <property type="match status" value="1"/>
</dbReference>
<protein>
    <submittedName>
        <fullName evidence="1">Uncharacterized protein</fullName>
    </submittedName>
</protein>
<evidence type="ECO:0000313" key="2">
    <source>
        <dbReference type="Proteomes" id="UP001050975"/>
    </source>
</evidence>
<name>A0AAV3WEP2_9CYAN</name>